<dbReference type="EMBL" id="JH668660">
    <property type="protein sequence ID" value="KAG6460216.1"/>
    <property type="molecule type" value="Genomic_DNA"/>
</dbReference>
<evidence type="ECO:0000256" key="2">
    <source>
        <dbReference type="ARBA" id="ARBA00022606"/>
    </source>
</evidence>
<dbReference type="GO" id="GO:0005737">
    <property type="term" value="C:cytoplasm"/>
    <property type="evidence" value="ECO:0007669"/>
    <property type="project" value="TreeGrafter"/>
</dbReference>
<evidence type="ECO:0000313" key="6">
    <source>
        <dbReference type="Proteomes" id="UP000791440"/>
    </source>
</evidence>
<feature type="domain" description="Arrestin C-terminal-like" evidence="4">
    <location>
        <begin position="171"/>
        <end position="300"/>
    </location>
</feature>
<dbReference type="Pfam" id="PF00339">
    <property type="entry name" value="Arrestin_N"/>
    <property type="match status" value="1"/>
</dbReference>
<organism evidence="5 6">
    <name type="scientific">Manduca sexta</name>
    <name type="common">Tobacco hawkmoth</name>
    <name type="synonym">Tobacco hornworm</name>
    <dbReference type="NCBI Taxonomy" id="7130"/>
    <lineage>
        <taxon>Eukaryota</taxon>
        <taxon>Metazoa</taxon>
        <taxon>Ecdysozoa</taxon>
        <taxon>Arthropoda</taxon>
        <taxon>Hexapoda</taxon>
        <taxon>Insecta</taxon>
        <taxon>Pterygota</taxon>
        <taxon>Neoptera</taxon>
        <taxon>Endopterygota</taxon>
        <taxon>Lepidoptera</taxon>
        <taxon>Glossata</taxon>
        <taxon>Ditrysia</taxon>
        <taxon>Bombycoidea</taxon>
        <taxon>Sphingidae</taxon>
        <taxon>Sphinginae</taxon>
        <taxon>Sphingini</taxon>
        <taxon>Manduca</taxon>
    </lineage>
</organism>
<dbReference type="Proteomes" id="UP000791440">
    <property type="component" value="Unassembled WGS sequence"/>
</dbReference>
<protein>
    <recommendedName>
        <fullName evidence="4">Arrestin C-terminal-like domain-containing protein</fullName>
    </recommendedName>
</protein>
<proteinExistence type="inferred from homology"/>
<dbReference type="InterPro" id="IPR014756">
    <property type="entry name" value="Ig_E-set"/>
</dbReference>
<reference evidence="5" key="2">
    <citation type="submission" date="2020-12" db="EMBL/GenBank/DDBJ databases">
        <authorList>
            <person name="Kanost M."/>
        </authorList>
    </citation>
    <scope>NUCLEOTIDE SEQUENCE</scope>
</reference>
<dbReference type="PANTHER" id="PTHR11188">
    <property type="entry name" value="ARRESTIN DOMAIN CONTAINING PROTEIN"/>
    <property type="match status" value="1"/>
</dbReference>
<sequence length="326" mass="36841">MGVSCQILINKPKGGHSPGQSVNGVVKYALDQPLEVNCVMLSLIGKGYCRWSESKTVNKKRRTVYYTGKEEYYKTSINVIEKNSDEVQIIPVGSYEIPFEFFLPLGIPPSFKGYHGYVSHMLRLKFKRPGIFKIDKRFFSEFPVRSCINGEAEGPLVFGVEKTLTKPFSKRKHVVNLKVNIDKTSLTPEDKAHLDLVVTNDTSITITDIKSELIQRITYTANCGRTNVCDKILKQSTVKSTSIPNDAVANLRQEIATLPDMVSINTKVIKVEFKLRVTVRLPLPHLNAPVEIPIVIGEKLEREESPEDDPPPSYWEVMNEEEKVKE</sequence>
<comment type="similarity">
    <text evidence="1">Belongs to the arrestin family.</text>
</comment>
<dbReference type="InterPro" id="IPR014752">
    <property type="entry name" value="Arrestin-like_C"/>
</dbReference>
<dbReference type="InterPro" id="IPR011021">
    <property type="entry name" value="Arrestin-like_N"/>
</dbReference>
<accession>A0A921ZM50</accession>
<dbReference type="PANTHER" id="PTHR11188:SF17">
    <property type="entry name" value="FI21816P1"/>
    <property type="match status" value="1"/>
</dbReference>
<dbReference type="SMART" id="SM01017">
    <property type="entry name" value="Arrestin_C"/>
    <property type="match status" value="1"/>
</dbReference>
<evidence type="ECO:0000256" key="1">
    <source>
        <dbReference type="ARBA" id="ARBA00005298"/>
    </source>
</evidence>
<name>A0A921ZM50_MANSE</name>
<dbReference type="Gene3D" id="2.60.40.640">
    <property type="match status" value="2"/>
</dbReference>
<evidence type="ECO:0000313" key="5">
    <source>
        <dbReference type="EMBL" id="KAG6460216.1"/>
    </source>
</evidence>
<dbReference type="GO" id="GO:0015031">
    <property type="term" value="P:protein transport"/>
    <property type="evidence" value="ECO:0007669"/>
    <property type="project" value="TreeGrafter"/>
</dbReference>
<keyword evidence="2" id="KW-0716">Sensory transduction</keyword>
<dbReference type="Pfam" id="PF02752">
    <property type="entry name" value="Arrestin_C"/>
    <property type="match status" value="1"/>
</dbReference>
<dbReference type="AlphaFoldDB" id="A0A921ZM50"/>
<gene>
    <name evidence="5" type="ORF">O3G_MSEX011837</name>
</gene>
<dbReference type="InterPro" id="IPR011022">
    <property type="entry name" value="Arrestin_C-like"/>
</dbReference>
<reference evidence="5" key="1">
    <citation type="journal article" date="2016" name="Insect Biochem. Mol. Biol.">
        <title>Multifaceted biological insights from a draft genome sequence of the tobacco hornworm moth, Manduca sexta.</title>
        <authorList>
            <person name="Kanost M.R."/>
            <person name="Arrese E.L."/>
            <person name="Cao X."/>
            <person name="Chen Y.R."/>
            <person name="Chellapilla S."/>
            <person name="Goldsmith M.R."/>
            <person name="Grosse-Wilde E."/>
            <person name="Heckel D.G."/>
            <person name="Herndon N."/>
            <person name="Jiang H."/>
            <person name="Papanicolaou A."/>
            <person name="Qu J."/>
            <person name="Soulages J.L."/>
            <person name="Vogel H."/>
            <person name="Walters J."/>
            <person name="Waterhouse R.M."/>
            <person name="Ahn S.J."/>
            <person name="Almeida F.C."/>
            <person name="An C."/>
            <person name="Aqrawi P."/>
            <person name="Bretschneider A."/>
            <person name="Bryant W.B."/>
            <person name="Bucks S."/>
            <person name="Chao H."/>
            <person name="Chevignon G."/>
            <person name="Christen J.M."/>
            <person name="Clarke D.F."/>
            <person name="Dittmer N.T."/>
            <person name="Ferguson L.C.F."/>
            <person name="Garavelou S."/>
            <person name="Gordon K.H.J."/>
            <person name="Gunaratna R.T."/>
            <person name="Han Y."/>
            <person name="Hauser F."/>
            <person name="He Y."/>
            <person name="Heidel-Fischer H."/>
            <person name="Hirsh A."/>
            <person name="Hu Y."/>
            <person name="Jiang H."/>
            <person name="Kalra D."/>
            <person name="Klinner C."/>
            <person name="Konig C."/>
            <person name="Kovar C."/>
            <person name="Kroll A.R."/>
            <person name="Kuwar S.S."/>
            <person name="Lee S.L."/>
            <person name="Lehman R."/>
            <person name="Li K."/>
            <person name="Li Z."/>
            <person name="Liang H."/>
            <person name="Lovelace S."/>
            <person name="Lu Z."/>
            <person name="Mansfield J.H."/>
            <person name="McCulloch K.J."/>
            <person name="Mathew T."/>
            <person name="Morton B."/>
            <person name="Muzny D.M."/>
            <person name="Neunemann D."/>
            <person name="Ongeri F."/>
            <person name="Pauchet Y."/>
            <person name="Pu L.L."/>
            <person name="Pyrousis I."/>
            <person name="Rao X.J."/>
            <person name="Redding A."/>
            <person name="Roesel C."/>
            <person name="Sanchez-Gracia A."/>
            <person name="Schaack S."/>
            <person name="Shukla A."/>
            <person name="Tetreau G."/>
            <person name="Wang Y."/>
            <person name="Xiong G.H."/>
            <person name="Traut W."/>
            <person name="Walsh T.K."/>
            <person name="Worley K.C."/>
            <person name="Wu D."/>
            <person name="Wu W."/>
            <person name="Wu Y.Q."/>
            <person name="Zhang X."/>
            <person name="Zou Z."/>
            <person name="Zucker H."/>
            <person name="Briscoe A.D."/>
            <person name="Burmester T."/>
            <person name="Clem R.J."/>
            <person name="Feyereisen R."/>
            <person name="Grimmelikhuijzen C.J.P."/>
            <person name="Hamodrakas S.J."/>
            <person name="Hansson B.S."/>
            <person name="Huguet E."/>
            <person name="Jermiin L.S."/>
            <person name="Lan Q."/>
            <person name="Lehman H.K."/>
            <person name="Lorenzen M."/>
            <person name="Merzendorfer H."/>
            <person name="Michalopoulos I."/>
            <person name="Morton D.B."/>
            <person name="Muthukrishnan S."/>
            <person name="Oakeshott J.G."/>
            <person name="Palmer W."/>
            <person name="Park Y."/>
            <person name="Passarelli A.L."/>
            <person name="Rozas J."/>
            <person name="Schwartz L.M."/>
            <person name="Smith W."/>
            <person name="Southgate A."/>
            <person name="Vilcinskas A."/>
            <person name="Vogt R."/>
            <person name="Wang P."/>
            <person name="Werren J."/>
            <person name="Yu X.Q."/>
            <person name="Zhou J.J."/>
            <person name="Brown S.J."/>
            <person name="Scherer S.E."/>
            <person name="Richards S."/>
            <person name="Blissard G.W."/>
        </authorList>
    </citation>
    <scope>NUCLEOTIDE SEQUENCE</scope>
</reference>
<feature type="region of interest" description="Disordered" evidence="3">
    <location>
        <begin position="299"/>
        <end position="326"/>
    </location>
</feature>
<dbReference type="InterPro" id="IPR050357">
    <property type="entry name" value="Arrestin_domain-protein"/>
</dbReference>
<evidence type="ECO:0000259" key="4">
    <source>
        <dbReference type="SMART" id="SM01017"/>
    </source>
</evidence>
<comment type="caution">
    <text evidence="5">The sequence shown here is derived from an EMBL/GenBank/DDBJ whole genome shotgun (WGS) entry which is preliminary data.</text>
</comment>
<evidence type="ECO:0000256" key="3">
    <source>
        <dbReference type="SAM" id="MobiDB-lite"/>
    </source>
</evidence>
<keyword evidence="6" id="KW-1185">Reference proteome</keyword>
<dbReference type="SUPFAM" id="SSF81296">
    <property type="entry name" value="E set domains"/>
    <property type="match status" value="2"/>
</dbReference>